<evidence type="ECO:0000259" key="1">
    <source>
        <dbReference type="PROSITE" id="PS01124"/>
    </source>
</evidence>
<reference evidence="2 3" key="1">
    <citation type="submission" date="2021-12" db="EMBL/GenBank/DDBJ databases">
        <title>Genome sequencing of bacteria with rrn-lacking chromosome and rrn-plasmid.</title>
        <authorList>
            <person name="Anda M."/>
            <person name="Iwasaki W."/>
        </authorList>
    </citation>
    <scope>NUCLEOTIDE SEQUENCE [LARGE SCALE GENOMIC DNA]</scope>
    <source>
        <strain evidence="2 3">NBRC 15940</strain>
    </source>
</reference>
<dbReference type="AlphaFoldDB" id="A0AAN4VY18"/>
<dbReference type="Proteomes" id="UP001310022">
    <property type="component" value="Unassembled WGS sequence"/>
</dbReference>
<dbReference type="PROSITE" id="PS01124">
    <property type="entry name" value="HTH_ARAC_FAMILY_2"/>
    <property type="match status" value="1"/>
</dbReference>
<dbReference type="GO" id="GO:0043565">
    <property type="term" value="F:sequence-specific DNA binding"/>
    <property type="evidence" value="ECO:0007669"/>
    <property type="project" value="InterPro"/>
</dbReference>
<keyword evidence="3" id="KW-1185">Reference proteome</keyword>
<accession>A0AAN4VY18</accession>
<gene>
    <name evidence="2" type="ORF">PEDI_23600</name>
</gene>
<evidence type="ECO:0000313" key="2">
    <source>
        <dbReference type="EMBL" id="GJM61808.1"/>
    </source>
</evidence>
<proteinExistence type="predicted"/>
<protein>
    <recommendedName>
        <fullName evidence="1">HTH araC/xylS-type domain-containing protein</fullName>
    </recommendedName>
</protein>
<dbReference type="EMBL" id="BQKE01000001">
    <property type="protein sequence ID" value="GJM61808.1"/>
    <property type="molecule type" value="Genomic_DNA"/>
</dbReference>
<dbReference type="GO" id="GO:0003700">
    <property type="term" value="F:DNA-binding transcription factor activity"/>
    <property type="evidence" value="ECO:0007669"/>
    <property type="project" value="InterPro"/>
</dbReference>
<organism evidence="2 3">
    <name type="scientific">Persicobacter diffluens</name>
    <dbReference type="NCBI Taxonomy" id="981"/>
    <lineage>
        <taxon>Bacteria</taxon>
        <taxon>Pseudomonadati</taxon>
        <taxon>Bacteroidota</taxon>
        <taxon>Cytophagia</taxon>
        <taxon>Cytophagales</taxon>
        <taxon>Persicobacteraceae</taxon>
        <taxon>Persicobacter</taxon>
    </lineage>
</organism>
<feature type="domain" description="HTH araC/xylS-type" evidence="1">
    <location>
        <begin position="1"/>
        <end position="31"/>
    </location>
</feature>
<name>A0AAN4VY18_9BACT</name>
<sequence>MAWQLNFTDSIHLSKAFKKAYGKTIMEVRGAGQVNCEEF</sequence>
<evidence type="ECO:0000313" key="3">
    <source>
        <dbReference type="Proteomes" id="UP001310022"/>
    </source>
</evidence>
<comment type="caution">
    <text evidence="2">The sequence shown here is derived from an EMBL/GenBank/DDBJ whole genome shotgun (WGS) entry which is preliminary data.</text>
</comment>
<dbReference type="InterPro" id="IPR018060">
    <property type="entry name" value="HTH_AraC"/>
</dbReference>